<dbReference type="Proteomes" id="UP000065151">
    <property type="component" value="Chromosome"/>
</dbReference>
<sequence>MGFPPGMQLATVAFGIPLTATGKDVVTKVTVKPTSRVIWAATGQPLPEFSDSFTAEAGQLGQFQVPFIDQPGFIDSTGAAVTDFAFQISASWEFGNERPIDWSKNLKPLLGQSGPIDLDLVPDGPVSIPVTAPSAAVLGFGGRTGFVTLQESDLPQRLSVGDLSATYATKGEAGDKSHAITNAAIAYAPRATLQTIPTYDGSGVVVHPSVYFNPDGWNGYKYWMGMTPYTSADAALENPSIVVSQDGVTWAVPAGLTNPVEPTYPSPGNGYNSDPYLFVDGATMYLFWRTWDGIVSRDRHYYRTSTDGVIWTARTMVRDDVPATRRLVSPSYIKDANGWTVYAVDIVPTPRRIVRVKAATLAGTTTATVENVTVTGNAGDPWHIDVHKVGGEWQALVQDGGSGGGYLWAAVSNDGLNFTAGPSLIARVPGQWDAAYYKSCFVPAVKDGIAGWDAWIGGATFGASGNIIGRTFVRFDQLRIEVAALTSELALSRGEVSVIQAVNGIPPWIVGDTFARADNPTALGNANTGQTWTASSGSWKVASKAGQGQTVTNNIATIETGAVDHWANVTLTYPDTANTKTIIARYADASNFYRFGIFNGVLKLQKVVAGAATDLASPAGTISSGMSMGIRCAGSTIDLYLNNLLVATVTDAALASGTKVGMQDTTGAVRFTMFTARTS</sequence>
<dbReference type="EMBL" id="CP013747">
    <property type="protein sequence ID" value="ALV43106.1"/>
    <property type="molecule type" value="Genomic_DNA"/>
</dbReference>
<dbReference type="KEGG" id="psul:AU252_19700"/>
<name>A0A0U2XH74_9MICC</name>
<dbReference type="AlphaFoldDB" id="A0A0U2XH74"/>
<accession>A0A0U2XH74</accession>
<protein>
    <submittedName>
        <fullName evidence="1">Uncharacterized protein</fullName>
    </submittedName>
</protein>
<proteinExistence type="predicted"/>
<dbReference type="InterPro" id="IPR023296">
    <property type="entry name" value="Glyco_hydro_beta-prop_sf"/>
</dbReference>
<evidence type="ECO:0000313" key="1">
    <source>
        <dbReference type="EMBL" id="ALV43106.1"/>
    </source>
</evidence>
<organism evidence="1">
    <name type="scientific">Pseudarthrobacter sulfonivorans</name>
    <dbReference type="NCBI Taxonomy" id="121292"/>
    <lineage>
        <taxon>Bacteria</taxon>
        <taxon>Bacillati</taxon>
        <taxon>Actinomycetota</taxon>
        <taxon>Actinomycetes</taxon>
        <taxon>Micrococcales</taxon>
        <taxon>Micrococcaceae</taxon>
        <taxon>Pseudarthrobacter</taxon>
    </lineage>
</organism>
<evidence type="ECO:0000313" key="2">
    <source>
        <dbReference type="Proteomes" id="UP000065151"/>
    </source>
</evidence>
<dbReference type="RefSeq" id="WP_058932159.1">
    <property type="nucleotide sequence ID" value="NZ_CP013747.1"/>
</dbReference>
<dbReference type="Gene3D" id="2.60.120.560">
    <property type="entry name" value="Exo-inulinase, domain 1"/>
    <property type="match status" value="1"/>
</dbReference>
<reference evidence="1 2" key="1">
    <citation type="submission" date="2015-12" db="EMBL/GenBank/DDBJ databases">
        <authorList>
            <person name="Shamseldin A."/>
            <person name="Moawad H."/>
            <person name="Abd El-Rahim W.M."/>
            <person name="Sadowsky M.J."/>
        </authorList>
    </citation>
    <scope>NUCLEOTIDE SEQUENCE [LARGE SCALE GENOMIC DNA]</scope>
    <source>
        <strain evidence="1 2">Ar51</strain>
    </source>
</reference>
<gene>
    <name evidence="1" type="ORF">AU252_19700</name>
</gene>
<dbReference type="STRING" id="121292.AU252_19700"/>
<dbReference type="SUPFAM" id="SSF75005">
    <property type="entry name" value="Arabinanase/levansucrase/invertase"/>
    <property type="match status" value="1"/>
</dbReference>